<accession>A1R5Z1</accession>
<dbReference type="SFLD" id="SFLDS00014">
    <property type="entry name" value="RuBisCO"/>
    <property type="match status" value="1"/>
</dbReference>
<feature type="domain" description="Ribulose bisphosphate carboxylase large subunit C-terminal" evidence="2">
    <location>
        <begin position="144"/>
        <end position="412"/>
    </location>
</feature>
<dbReference type="InterPro" id="IPR036422">
    <property type="entry name" value="RuBisCO_lsu_N_sf"/>
</dbReference>
<dbReference type="STRING" id="290340.AAur_1905"/>
<dbReference type="KEGG" id="aau:AAur_1905"/>
<keyword evidence="5" id="KW-1185">Reference proteome</keyword>
<reference evidence="4 5" key="1">
    <citation type="journal article" date="2006" name="PLoS Genet.">
        <title>Secrets of soil survival revealed by the genome sequence of Arthrobacter aurescens TC1.</title>
        <authorList>
            <person name="Mongodin E.F."/>
            <person name="Shapir N."/>
            <person name="Daugherty S.C."/>
            <person name="DeBoy R.T."/>
            <person name="Emerson J.B."/>
            <person name="Shvartzbeyn A."/>
            <person name="Radune D."/>
            <person name="Vamathevan J."/>
            <person name="Riggs F."/>
            <person name="Grinberg V."/>
            <person name="Khouri H."/>
            <person name="Wackett L.P."/>
            <person name="Nelson K.E."/>
            <person name="Sadowsky M.J."/>
        </authorList>
    </citation>
    <scope>NUCLEOTIDE SEQUENCE [LARGE SCALE GENOMIC DNA]</scope>
    <source>
        <strain evidence="4 5">TC1</strain>
    </source>
</reference>
<proteinExistence type="inferred from homology"/>
<dbReference type="InterPro" id="IPR036376">
    <property type="entry name" value="RuBisCO_lsu_C_sf"/>
</dbReference>
<dbReference type="Gene3D" id="3.20.20.110">
    <property type="entry name" value="Ribulose bisphosphate carboxylase, large subunit, C-terminal domain"/>
    <property type="match status" value="1"/>
</dbReference>
<dbReference type="HOGENOM" id="CLU_031450_3_0_11"/>
<name>A1R5Z1_PAEAT</name>
<dbReference type="GO" id="GO:0015977">
    <property type="term" value="P:carbon fixation"/>
    <property type="evidence" value="ECO:0007669"/>
    <property type="project" value="InterPro"/>
</dbReference>
<dbReference type="Gene3D" id="3.30.70.150">
    <property type="entry name" value="RuBisCO large subunit, N-terminal domain"/>
    <property type="match status" value="1"/>
</dbReference>
<dbReference type="InterPro" id="IPR033966">
    <property type="entry name" value="RuBisCO"/>
</dbReference>
<dbReference type="eggNOG" id="COG1850">
    <property type="taxonomic scope" value="Bacteria"/>
</dbReference>
<dbReference type="GO" id="GO:0000287">
    <property type="term" value="F:magnesium ion binding"/>
    <property type="evidence" value="ECO:0007669"/>
    <property type="project" value="InterPro"/>
</dbReference>
<evidence type="ECO:0000313" key="4">
    <source>
        <dbReference type="EMBL" id="ABM06982.1"/>
    </source>
</evidence>
<evidence type="ECO:0000259" key="2">
    <source>
        <dbReference type="Pfam" id="PF00016"/>
    </source>
</evidence>
<feature type="domain" description="Ribulose bisphosphate carboxylase large subunit ferrodoxin-like N-terminal" evidence="3">
    <location>
        <begin position="7"/>
        <end position="133"/>
    </location>
</feature>
<evidence type="ECO:0000313" key="5">
    <source>
        <dbReference type="Proteomes" id="UP000000637"/>
    </source>
</evidence>
<dbReference type="Pfam" id="PF02788">
    <property type="entry name" value="RuBisCO_large_N"/>
    <property type="match status" value="1"/>
</dbReference>
<protein>
    <submittedName>
        <fullName evidence="4">Ribulose bisphosphate carboxylase, large subunit,-like protein</fullName>
    </submittedName>
</protein>
<dbReference type="InterPro" id="IPR000685">
    <property type="entry name" value="RuBisCO_lsu_C"/>
</dbReference>
<dbReference type="AlphaFoldDB" id="A1R5Z1"/>
<dbReference type="SUPFAM" id="SSF54966">
    <property type="entry name" value="RuBisCO, large subunit, small (N-terminal) domain"/>
    <property type="match status" value="1"/>
</dbReference>
<dbReference type="PANTHER" id="PTHR42704">
    <property type="entry name" value="RIBULOSE BISPHOSPHATE CARBOXYLASE"/>
    <property type="match status" value="1"/>
</dbReference>
<dbReference type="InterPro" id="IPR017443">
    <property type="entry name" value="RuBisCO_lsu_fd_N"/>
</dbReference>
<organism evidence="4 5">
    <name type="scientific">Paenarthrobacter aurescens (strain TC1)</name>
    <dbReference type="NCBI Taxonomy" id="290340"/>
    <lineage>
        <taxon>Bacteria</taxon>
        <taxon>Bacillati</taxon>
        <taxon>Actinomycetota</taxon>
        <taxon>Actinomycetes</taxon>
        <taxon>Micrococcales</taxon>
        <taxon>Micrococcaceae</taxon>
        <taxon>Paenarthrobacter</taxon>
    </lineage>
</organism>
<dbReference type="Proteomes" id="UP000000637">
    <property type="component" value="Chromosome"/>
</dbReference>
<gene>
    <name evidence="4" type="ordered locus">AAur_1905</name>
</gene>
<dbReference type="Pfam" id="PF00016">
    <property type="entry name" value="RuBisCO_large"/>
    <property type="match status" value="1"/>
</dbReference>
<sequence length="431" mass="46018">MYIPFMDGETMRDPRSVRCTYYLESEIDPAKAAAIMAGEQSSGTFMPVPGESARIRERHAARISDVQELGFCRPSLPSRATPEKVRAALVTVDFPMENIGTDLATLQTAIAGNLFELGELYACRLQDIALPEDFVAAHPGPAFGIEGTRKLISDVQGVMVGTIVKPNVGLSEEEFRLVVRDLAMASIDLIKDDELMTDPAYLPLERRVAVATEEIRAAEQVTGHSTMYAFNITGDLAGLKKRHDLVVEAGGRCVMLNIPVMGLPALALLRSFAEVPIHGHRAGLAASMRSKGLGMDYRVWQQMARLAGADHLHASGLGSKFYELDEEVAANIRSLLEPLGQTTAPLPVLSSGQNVTTPGPTFEAVGSTDLMMLAGGGVAAHPDGPGAGVRSLRQAWEAAVAGVPLQEAAQKRSHTGDDALLHAVQTFGKGA</sequence>
<dbReference type="SFLD" id="SFLDG00301">
    <property type="entry name" value="RuBisCO-like_proteins"/>
    <property type="match status" value="1"/>
</dbReference>
<evidence type="ECO:0000256" key="1">
    <source>
        <dbReference type="RuleBase" id="RU003834"/>
    </source>
</evidence>
<dbReference type="EMBL" id="CP000474">
    <property type="protein sequence ID" value="ABM06982.1"/>
    <property type="molecule type" value="Genomic_DNA"/>
</dbReference>
<evidence type="ECO:0000259" key="3">
    <source>
        <dbReference type="Pfam" id="PF02788"/>
    </source>
</evidence>
<dbReference type="PANTHER" id="PTHR42704:SF17">
    <property type="entry name" value="RIBULOSE BISPHOSPHATE CARBOXYLASE LARGE CHAIN"/>
    <property type="match status" value="1"/>
</dbReference>
<dbReference type="GO" id="GO:0016984">
    <property type="term" value="F:ribulose-bisphosphate carboxylase activity"/>
    <property type="evidence" value="ECO:0007669"/>
    <property type="project" value="InterPro"/>
</dbReference>
<dbReference type="SUPFAM" id="SSF51649">
    <property type="entry name" value="RuBisCo, C-terminal domain"/>
    <property type="match status" value="1"/>
</dbReference>
<comment type="similarity">
    <text evidence="1">Belongs to the RuBisCO large chain family.</text>
</comment>